<dbReference type="PATRIC" id="fig|1133569.4.peg.479"/>
<dbReference type="InterPro" id="IPR036259">
    <property type="entry name" value="MFS_trans_sf"/>
</dbReference>
<name>A0A0R2CAZ0_9LACO</name>
<keyword evidence="1" id="KW-0472">Membrane</keyword>
<feature type="transmembrane region" description="Helical" evidence="1">
    <location>
        <begin position="52"/>
        <end position="79"/>
    </location>
</feature>
<evidence type="ECO:0008006" key="4">
    <source>
        <dbReference type="Google" id="ProtNLM"/>
    </source>
</evidence>
<evidence type="ECO:0000313" key="2">
    <source>
        <dbReference type="EMBL" id="KRM88990.1"/>
    </source>
</evidence>
<comment type="caution">
    <text evidence="2">The sequence shown here is derived from an EMBL/GenBank/DDBJ whole genome shotgun (WGS) entry which is preliminary data.</text>
</comment>
<gene>
    <name evidence="2" type="ORF">FD21_GL000452</name>
</gene>
<dbReference type="Proteomes" id="UP000051576">
    <property type="component" value="Unassembled WGS sequence"/>
</dbReference>
<dbReference type="STRING" id="1133569.FD21_GL000452"/>
<keyword evidence="1" id="KW-1133">Transmembrane helix</keyword>
<dbReference type="AlphaFoldDB" id="A0A0R2CAZ0"/>
<dbReference type="EMBL" id="AYYX01000015">
    <property type="protein sequence ID" value="KRM88990.1"/>
    <property type="molecule type" value="Genomic_DNA"/>
</dbReference>
<keyword evidence="1" id="KW-0812">Transmembrane</keyword>
<accession>A0A0R2CAZ0</accession>
<evidence type="ECO:0000256" key="1">
    <source>
        <dbReference type="SAM" id="Phobius"/>
    </source>
</evidence>
<organism evidence="2 3">
    <name type="scientific">Liquorilactobacillus vini DSM 20605</name>
    <dbReference type="NCBI Taxonomy" id="1133569"/>
    <lineage>
        <taxon>Bacteria</taxon>
        <taxon>Bacillati</taxon>
        <taxon>Bacillota</taxon>
        <taxon>Bacilli</taxon>
        <taxon>Lactobacillales</taxon>
        <taxon>Lactobacillaceae</taxon>
        <taxon>Liquorilactobacillus</taxon>
    </lineage>
</organism>
<reference evidence="2 3" key="1">
    <citation type="journal article" date="2015" name="Genome Announc.">
        <title>Expanding the biotechnology potential of lactobacilli through comparative genomics of 213 strains and associated genera.</title>
        <authorList>
            <person name="Sun Z."/>
            <person name="Harris H.M."/>
            <person name="McCann A."/>
            <person name="Guo C."/>
            <person name="Argimon S."/>
            <person name="Zhang W."/>
            <person name="Yang X."/>
            <person name="Jeffery I.B."/>
            <person name="Cooney J.C."/>
            <person name="Kagawa T.F."/>
            <person name="Liu W."/>
            <person name="Song Y."/>
            <person name="Salvetti E."/>
            <person name="Wrobel A."/>
            <person name="Rasinkangas P."/>
            <person name="Parkhill J."/>
            <person name="Rea M.C."/>
            <person name="O'Sullivan O."/>
            <person name="Ritari J."/>
            <person name="Douillard F.P."/>
            <person name="Paul Ross R."/>
            <person name="Yang R."/>
            <person name="Briner A.E."/>
            <person name="Felis G.E."/>
            <person name="de Vos W.M."/>
            <person name="Barrangou R."/>
            <person name="Klaenhammer T.R."/>
            <person name="Caufield P.W."/>
            <person name="Cui Y."/>
            <person name="Zhang H."/>
            <person name="O'Toole P.W."/>
        </authorList>
    </citation>
    <scope>NUCLEOTIDE SEQUENCE [LARGE SCALE GENOMIC DNA]</scope>
    <source>
        <strain evidence="2 3">DSM 20605</strain>
    </source>
</reference>
<dbReference type="SUPFAM" id="SSF103473">
    <property type="entry name" value="MFS general substrate transporter"/>
    <property type="match status" value="1"/>
</dbReference>
<protein>
    <recommendedName>
        <fullName evidence="4">Major facilitator superfamily (MFS) profile domain-containing protein</fullName>
    </recommendedName>
</protein>
<sequence>MIILGISISWINIATNIYFQTTVPAEILGKLFSLLQTAATASLPFGTITYTFLFQMLSNGAIIFIISGLLMISYLLFLIPSFHKSIKNHQ</sequence>
<keyword evidence="3" id="KW-1185">Reference proteome</keyword>
<proteinExistence type="predicted"/>
<evidence type="ECO:0000313" key="3">
    <source>
        <dbReference type="Proteomes" id="UP000051576"/>
    </source>
</evidence>